<protein>
    <submittedName>
        <fullName evidence="1">Uncharacterized protein</fullName>
    </submittedName>
</protein>
<dbReference type="EMBL" id="JAOYFB010000039">
    <property type="protein sequence ID" value="KAK4029861.1"/>
    <property type="molecule type" value="Genomic_DNA"/>
</dbReference>
<accession>A0ABR0AXK1</accession>
<proteinExistence type="predicted"/>
<sequence length="134" mass="14763">MGKNVEMKLAVQQPRPVETAKKAARQLFSRRPSFSTFNNRSVSQFIEACTTNAISSLDVRCAPPIHGKALKKAGQNVTKRAMIDRIFSPGKNRVSFLFISVASSAAGLVPFDSNCLQCIRFYSDNNQKVASHDV</sequence>
<reference evidence="1 2" key="1">
    <citation type="journal article" date="2023" name="Nucleic Acids Res.">
        <title>The hologenome of Daphnia magna reveals possible DNA methylation and microbiome-mediated evolution of the host genome.</title>
        <authorList>
            <person name="Chaturvedi A."/>
            <person name="Li X."/>
            <person name="Dhandapani V."/>
            <person name="Marshall H."/>
            <person name="Kissane S."/>
            <person name="Cuenca-Cambronero M."/>
            <person name="Asole G."/>
            <person name="Calvet F."/>
            <person name="Ruiz-Romero M."/>
            <person name="Marangio P."/>
            <person name="Guigo R."/>
            <person name="Rago D."/>
            <person name="Mirbahai L."/>
            <person name="Eastwood N."/>
            <person name="Colbourne J.K."/>
            <person name="Zhou J."/>
            <person name="Mallon E."/>
            <person name="Orsini L."/>
        </authorList>
    </citation>
    <scope>NUCLEOTIDE SEQUENCE [LARGE SCALE GENOMIC DNA]</scope>
    <source>
        <strain evidence="1">LRV0_1</strain>
    </source>
</reference>
<gene>
    <name evidence="1" type="ORF">OUZ56_022819</name>
</gene>
<comment type="caution">
    <text evidence="1">The sequence shown here is derived from an EMBL/GenBank/DDBJ whole genome shotgun (WGS) entry which is preliminary data.</text>
</comment>
<organism evidence="1 2">
    <name type="scientific">Daphnia magna</name>
    <dbReference type="NCBI Taxonomy" id="35525"/>
    <lineage>
        <taxon>Eukaryota</taxon>
        <taxon>Metazoa</taxon>
        <taxon>Ecdysozoa</taxon>
        <taxon>Arthropoda</taxon>
        <taxon>Crustacea</taxon>
        <taxon>Branchiopoda</taxon>
        <taxon>Diplostraca</taxon>
        <taxon>Cladocera</taxon>
        <taxon>Anomopoda</taxon>
        <taxon>Daphniidae</taxon>
        <taxon>Daphnia</taxon>
    </lineage>
</organism>
<evidence type="ECO:0000313" key="2">
    <source>
        <dbReference type="Proteomes" id="UP001234178"/>
    </source>
</evidence>
<keyword evidence="2" id="KW-1185">Reference proteome</keyword>
<dbReference type="Proteomes" id="UP001234178">
    <property type="component" value="Unassembled WGS sequence"/>
</dbReference>
<evidence type="ECO:0000313" key="1">
    <source>
        <dbReference type="EMBL" id="KAK4029861.1"/>
    </source>
</evidence>
<name>A0ABR0AXK1_9CRUS</name>